<keyword evidence="3" id="KW-0235">DNA replication</keyword>
<dbReference type="InterPro" id="IPR051314">
    <property type="entry name" value="AAA_ATPase_RarA/MGS1/WRNIP1"/>
</dbReference>
<dbReference type="Gene3D" id="1.10.8.60">
    <property type="match status" value="1"/>
</dbReference>
<dbReference type="Pfam" id="PF12002">
    <property type="entry name" value="MgsA_C"/>
    <property type="match status" value="1"/>
</dbReference>
<dbReference type="CDD" id="cd00009">
    <property type="entry name" value="AAA"/>
    <property type="match status" value="1"/>
</dbReference>
<name>A0A0S8GK54_UNCW3</name>
<dbReference type="GO" id="GO:0017116">
    <property type="term" value="F:single-stranded DNA helicase activity"/>
    <property type="evidence" value="ECO:0007669"/>
    <property type="project" value="TreeGrafter"/>
</dbReference>
<dbReference type="GO" id="GO:0016887">
    <property type="term" value="F:ATP hydrolysis activity"/>
    <property type="evidence" value="ECO:0007669"/>
    <property type="project" value="InterPro"/>
</dbReference>
<evidence type="ECO:0000256" key="4">
    <source>
        <dbReference type="ARBA" id="ARBA00022741"/>
    </source>
</evidence>
<sequence length="409" mass="45652">MNKTPLADRVRPQSFDQILGQTHLLGPGCPIQKQIEAGRLFSMILFGPPGSGKTTIARLFAQHFSADFVTFSAATSGITQIKKFMHEAEQRKQLYNRDTIIFIDEIHRFNKAQQDAFLPYVEKGTVILVGATTENPSFELNSSLLSRVKVYMLHPLSFDDMKNIINRALTDAKGLAHKYKITPEALDFIADISDGDARVALNALELSSLASKNSTIDLKTAESIVQKKALRYDKSGEEHYNIISALHKSLRGSDPDASLYWLARMLEGGEDPLYIARRLVRFAVEDIGAADPQALVIAIAAKDAVHFIGRPEGDLALAECVVYLARAPKNNDIYRAYSTAQEDALKTLAEPVPMHIRNAPTRLMEKLGYGKGYKYPHNYPGQKVSQDYMPERLKGRTYLKKKGKAEHEE</sequence>
<comment type="function">
    <text evidence="1">DNA-dependent ATPase that plays important roles in cellular responses to stalled DNA replication processes.</text>
</comment>
<dbReference type="PATRIC" id="fig|1703780.3.peg.1243"/>
<dbReference type="Gene3D" id="1.20.272.10">
    <property type="match status" value="1"/>
</dbReference>
<accession>A0A0S8GK54</accession>
<dbReference type="AlphaFoldDB" id="A0A0S8GK54"/>
<feature type="domain" description="AAA+ ATPase" evidence="6">
    <location>
        <begin position="39"/>
        <end position="156"/>
    </location>
</feature>
<dbReference type="GO" id="GO:0000731">
    <property type="term" value="P:DNA synthesis involved in DNA repair"/>
    <property type="evidence" value="ECO:0007669"/>
    <property type="project" value="TreeGrafter"/>
</dbReference>
<dbReference type="PANTHER" id="PTHR13779">
    <property type="entry name" value="WERNER HELICASE-INTERACTING PROTEIN 1 FAMILY MEMBER"/>
    <property type="match status" value="1"/>
</dbReference>
<dbReference type="Pfam" id="PF16193">
    <property type="entry name" value="AAA_assoc_2"/>
    <property type="match status" value="1"/>
</dbReference>
<proteinExistence type="inferred from homology"/>
<dbReference type="CDD" id="cd18139">
    <property type="entry name" value="HLD_clamp_RarA"/>
    <property type="match status" value="1"/>
</dbReference>
<evidence type="ECO:0000313" key="7">
    <source>
        <dbReference type="EMBL" id="KPK73041.1"/>
    </source>
</evidence>
<organism evidence="7 8">
    <name type="scientific">candidate division WOR_3 bacterium SM23_60</name>
    <dbReference type="NCBI Taxonomy" id="1703780"/>
    <lineage>
        <taxon>Bacteria</taxon>
        <taxon>Bacteria division WOR-3</taxon>
    </lineage>
</organism>
<dbReference type="InterPro" id="IPR021886">
    <property type="entry name" value="MgsA_C"/>
</dbReference>
<dbReference type="InterPro" id="IPR032423">
    <property type="entry name" value="AAA_assoc_2"/>
</dbReference>
<dbReference type="PANTHER" id="PTHR13779:SF7">
    <property type="entry name" value="ATPASE WRNIP1"/>
    <property type="match status" value="1"/>
</dbReference>
<dbReference type="SUPFAM" id="SSF48019">
    <property type="entry name" value="post-AAA+ oligomerization domain-like"/>
    <property type="match status" value="1"/>
</dbReference>
<evidence type="ECO:0000256" key="2">
    <source>
        <dbReference type="ARBA" id="ARBA00008959"/>
    </source>
</evidence>
<protein>
    <submittedName>
        <fullName evidence="7">AAA family ATPase</fullName>
    </submittedName>
</protein>
<dbReference type="GO" id="GO:0008047">
    <property type="term" value="F:enzyme activator activity"/>
    <property type="evidence" value="ECO:0007669"/>
    <property type="project" value="TreeGrafter"/>
</dbReference>
<dbReference type="GO" id="GO:0003677">
    <property type="term" value="F:DNA binding"/>
    <property type="evidence" value="ECO:0007669"/>
    <property type="project" value="InterPro"/>
</dbReference>
<dbReference type="EMBL" id="LJUO01000017">
    <property type="protein sequence ID" value="KPK73041.1"/>
    <property type="molecule type" value="Genomic_DNA"/>
</dbReference>
<dbReference type="FunFam" id="1.20.272.10:FF:000001">
    <property type="entry name" value="Putative AAA family ATPase"/>
    <property type="match status" value="1"/>
</dbReference>
<dbReference type="SUPFAM" id="SSF52540">
    <property type="entry name" value="P-loop containing nucleoside triphosphate hydrolases"/>
    <property type="match status" value="1"/>
</dbReference>
<dbReference type="Proteomes" id="UP000051096">
    <property type="component" value="Unassembled WGS sequence"/>
</dbReference>
<evidence type="ECO:0000256" key="5">
    <source>
        <dbReference type="ARBA" id="ARBA00022840"/>
    </source>
</evidence>
<evidence type="ECO:0000256" key="3">
    <source>
        <dbReference type="ARBA" id="ARBA00022705"/>
    </source>
</evidence>
<evidence type="ECO:0000256" key="1">
    <source>
        <dbReference type="ARBA" id="ARBA00002393"/>
    </source>
</evidence>
<gene>
    <name evidence="7" type="ORF">AMJ87_02995</name>
</gene>
<dbReference type="Gene3D" id="1.10.3710.10">
    <property type="entry name" value="DNA polymerase III clamp loader subunits, C-terminal domain"/>
    <property type="match status" value="1"/>
</dbReference>
<dbReference type="Gene3D" id="3.40.50.300">
    <property type="entry name" value="P-loop containing nucleotide triphosphate hydrolases"/>
    <property type="match status" value="1"/>
</dbReference>
<dbReference type="InterPro" id="IPR008921">
    <property type="entry name" value="DNA_pol3_clamp-load_cplx_C"/>
</dbReference>
<keyword evidence="4" id="KW-0547">Nucleotide-binding</keyword>
<dbReference type="GO" id="GO:0005524">
    <property type="term" value="F:ATP binding"/>
    <property type="evidence" value="ECO:0007669"/>
    <property type="project" value="UniProtKB-KW"/>
</dbReference>
<dbReference type="SMART" id="SM00382">
    <property type="entry name" value="AAA"/>
    <property type="match status" value="1"/>
</dbReference>
<dbReference type="InterPro" id="IPR003593">
    <property type="entry name" value="AAA+_ATPase"/>
</dbReference>
<comment type="caution">
    <text evidence="7">The sequence shown here is derived from an EMBL/GenBank/DDBJ whole genome shotgun (WGS) entry which is preliminary data.</text>
</comment>
<dbReference type="GO" id="GO:0006261">
    <property type="term" value="P:DNA-templated DNA replication"/>
    <property type="evidence" value="ECO:0007669"/>
    <property type="project" value="TreeGrafter"/>
</dbReference>
<comment type="similarity">
    <text evidence="2">Belongs to the AAA ATPase family. RarA/MGS1/WRNIP1 subfamily.</text>
</comment>
<evidence type="ECO:0000259" key="6">
    <source>
        <dbReference type="SMART" id="SM00382"/>
    </source>
</evidence>
<dbReference type="InterPro" id="IPR027417">
    <property type="entry name" value="P-loop_NTPase"/>
</dbReference>
<dbReference type="Pfam" id="PF00004">
    <property type="entry name" value="AAA"/>
    <property type="match status" value="1"/>
</dbReference>
<reference evidence="7 8" key="1">
    <citation type="journal article" date="2015" name="Microbiome">
        <title>Genomic resolution of linkages in carbon, nitrogen, and sulfur cycling among widespread estuary sediment bacteria.</title>
        <authorList>
            <person name="Baker B.J."/>
            <person name="Lazar C.S."/>
            <person name="Teske A.P."/>
            <person name="Dick G.J."/>
        </authorList>
    </citation>
    <scope>NUCLEOTIDE SEQUENCE [LARGE SCALE GENOMIC DNA]</scope>
    <source>
        <strain evidence="7">SM23_60</strain>
    </source>
</reference>
<dbReference type="FunFam" id="3.40.50.300:FF:000137">
    <property type="entry name" value="Replication-associated recombination protein A"/>
    <property type="match status" value="1"/>
</dbReference>
<keyword evidence="5" id="KW-0067">ATP-binding</keyword>
<evidence type="ECO:0000313" key="8">
    <source>
        <dbReference type="Proteomes" id="UP000051096"/>
    </source>
</evidence>
<dbReference type="InterPro" id="IPR003959">
    <property type="entry name" value="ATPase_AAA_core"/>
</dbReference>